<dbReference type="RefSeq" id="WP_151002545.1">
    <property type="nucleotide sequence ID" value="NZ_BPQY01000235.1"/>
</dbReference>
<dbReference type="PANTHER" id="PTHR42663:SF6">
    <property type="entry name" value="HYDROLASE C777.06C-RELATED"/>
    <property type="match status" value="1"/>
</dbReference>
<dbReference type="EMBL" id="VZZK01000028">
    <property type="protein sequence ID" value="KAB1076619.1"/>
    <property type="molecule type" value="Genomic_DNA"/>
</dbReference>
<dbReference type="GO" id="GO:0016787">
    <property type="term" value="F:hydrolase activity"/>
    <property type="evidence" value="ECO:0007669"/>
    <property type="project" value="UniProtKB-KW"/>
</dbReference>
<dbReference type="SUPFAM" id="SSF56281">
    <property type="entry name" value="Metallo-hydrolase/oxidoreductase"/>
    <property type="match status" value="1"/>
</dbReference>
<dbReference type="InterPro" id="IPR001279">
    <property type="entry name" value="Metallo-B-lactamas"/>
</dbReference>
<keyword evidence="2" id="KW-0378">Hydrolase</keyword>
<dbReference type="OrthoDB" id="9781189at2"/>
<dbReference type="Pfam" id="PF12706">
    <property type="entry name" value="Lactamase_B_2"/>
    <property type="match status" value="1"/>
</dbReference>
<reference evidence="2 3" key="1">
    <citation type="submission" date="2019-09" db="EMBL/GenBank/DDBJ databases">
        <title>YIM 48816 draft genome.</title>
        <authorList>
            <person name="Jiang L."/>
        </authorList>
    </citation>
    <scope>NUCLEOTIDE SEQUENCE [LARGE SCALE GENOMIC DNA]</scope>
    <source>
        <strain evidence="2 3">YIM 48816</strain>
    </source>
</reference>
<dbReference type="AlphaFoldDB" id="A0A6L3SST4"/>
<dbReference type="InterPro" id="IPR036866">
    <property type="entry name" value="RibonucZ/Hydroxyglut_hydro"/>
</dbReference>
<sequence length="267" mass="28784">MATLTLRILGCGSSGGVPRVAYGWGACDPDEPRNRRRRCSILAERQDGAGTTMLLVDTSPDLREQLIDAGISRLDAVLFTHAHADHTHGIDDVRPLVIHMRRRIPVYADATTRALLEARFGYCFATPPGSAYPPVLDMNDLVEGEAVSIEGPGGALTAEPFGMEHGNEAALGFRFGSAAYAPDVSLMPDASKARLRGLDLLIIDALRETPHPTHYSVSDALALIEEVAPRRAILTNLHTDLDYATLARKLPPHVSPAYDGLSVTTDL</sequence>
<evidence type="ECO:0000259" key="1">
    <source>
        <dbReference type="SMART" id="SM00849"/>
    </source>
</evidence>
<name>A0A6L3SST4_9HYPH</name>
<evidence type="ECO:0000313" key="2">
    <source>
        <dbReference type="EMBL" id="KAB1076619.1"/>
    </source>
</evidence>
<dbReference type="CDD" id="cd16279">
    <property type="entry name" value="metallo-hydrolase-like_MBL-fold"/>
    <property type="match status" value="1"/>
</dbReference>
<dbReference type="SMART" id="SM00849">
    <property type="entry name" value="Lactamase_B"/>
    <property type="match status" value="1"/>
</dbReference>
<feature type="domain" description="Metallo-beta-lactamase" evidence="1">
    <location>
        <begin position="50"/>
        <end position="237"/>
    </location>
</feature>
<evidence type="ECO:0000313" key="3">
    <source>
        <dbReference type="Proteomes" id="UP000474159"/>
    </source>
</evidence>
<comment type="caution">
    <text evidence="2">The sequence shown here is derived from an EMBL/GenBank/DDBJ whole genome shotgun (WGS) entry which is preliminary data.</text>
</comment>
<keyword evidence="3" id="KW-1185">Reference proteome</keyword>
<dbReference type="Gene3D" id="3.60.15.10">
    <property type="entry name" value="Ribonuclease Z/Hydroxyacylglutathione hydrolase-like"/>
    <property type="match status" value="1"/>
</dbReference>
<organism evidence="2 3">
    <name type="scientific">Methylobacterium soli</name>
    <dbReference type="NCBI Taxonomy" id="553447"/>
    <lineage>
        <taxon>Bacteria</taxon>
        <taxon>Pseudomonadati</taxon>
        <taxon>Pseudomonadota</taxon>
        <taxon>Alphaproteobacteria</taxon>
        <taxon>Hyphomicrobiales</taxon>
        <taxon>Methylobacteriaceae</taxon>
        <taxon>Methylobacterium</taxon>
    </lineage>
</organism>
<dbReference type="PANTHER" id="PTHR42663">
    <property type="entry name" value="HYDROLASE C777.06C-RELATED-RELATED"/>
    <property type="match status" value="1"/>
</dbReference>
<accession>A0A6L3SST4</accession>
<gene>
    <name evidence="2" type="ORF">F6X53_22225</name>
</gene>
<protein>
    <submittedName>
        <fullName evidence="2">MBL fold metallo-hydrolase</fullName>
    </submittedName>
</protein>
<proteinExistence type="predicted"/>
<dbReference type="Proteomes" id="UP000474159">
    <property type="component" value="Unassembled WGS sequence"/>
</dbReference>